<organism evidence="1 2">
    <name type="scientific">Bacillus selenitireducens (strain ATCC 700615 / DSM 15326 / MLS10)</name>
    <dbReference type="NCBI Taxonomy" id="439292"/>
    <lineage>
        <taxon>Bacteria</taxon>
        <taxon>Bacillati</taxon>
        <taxon>Bacillota</taxon>
        <taxon>Bacilli</taxon>
        <taxon>Bacillales</taxon>
        <taxon>Bacillaceae</taxon>
        <taxon>Salisediminibacterium</taxon>
    </lineage>
</organism>
<accession>D6XXM5</accession>
<evidence type="ECO:0000313" key="2">
    <source>
        <dbReference type="Proteomes" id="UP000000271"/>
    </source>
</evidence>
<dbReference type="KEGG" id="bse:Bsel_2567"/>
<evidence type="ECO:0000313" key="1">
    <source>
        <dbReference type="EMBL" id="ADI00068.1"/>
    </source>
</evidence>
<dbReference type="RefSeq" id="WP_013173489.1">
    <property type="nucleotide sequence ID" value="NC_014219.1"/>
</dbReference>
<gene>
    <name evidence="1" type="ordered locus">Bsel_2567</name>
</gene>
<protein>
    <submittedName>
        <fullName evidence="1">Uncharacterized protein</fullName>
    </submittedName>
</protein>
<name>D6XXM5_BACIE</name>
<dbReference type="Proteomes" id="UP000000271">
    <property type="component" value="Chromosome"/>
</dbReference>
<dbReference type="OrthoDB" id="2885525at2"/>
<sequence length="110" mass="12820">MQMFYDLILVLFGMTLGVFAADPIKKLFTGKYKEEARQKKRVKLLLYLREEKKGKPASTEEMAANVFNGKIDAKEIETYLTYIEEAGLIKKTNQPNDPLKQQWKFVKTIR</sequence>
<proteinExistence type="predicted"/>
<keyword evidence="2" id="KW-1185">Reference proteome</keyword>
<dbReference type="STRING" id="439292.Bsel_2567"/>
<dbReference type="HOGENOM" id="CLU_2178497_0_0_9"/>
<dbReference type="EMBL" id="CP001791">
    <property type="protein sequence ID" value="ADI00068.1"/>
    <property type="molecule type" value="Genomic_DNA"/>
</dbReference>
<dbReference type="AlphaFoldDB" id="D6XXM5"/>
<reference evidence="1" key="1">
    <citation type="submission" date="2009-10" db="EMBL/GenBank/DDBJ databases">
        <title>Complete sequence of Bacillus selenitireducens MLS10.</title>
        <authorList>
            <consortium name="US DOE Joint Genome Institute"/>
            <person name="Lucas S."/>
            <person name="Copeland A."/>
            <person name="Lapidus A."/>
            <person name="Glavina del Rio T."/>
            <person name="Dalin E."/>
            <person name="Tice H."/>
            <person name="Bruce D."/>
            <person name="Goodwin L."/>
            <person name="Pitluck S."/>
            <person name="Sims D."/>
            <person name="Brettin T."/>
            <person name="Detter J.C."/>
            <person name="Han C."/>
            <person name="Larimer F."/>
            <person name="Land M."/>
            <person name="Hauser L."/>
            <person name="Kyrpides N."/>
            <person name="Ovchinnikova G."/>
            <person name="Stolz J."/>
        </authorList>
    </citation>
    <scope>NUCLEOTIDE SEQUENCE [LARGE SCALE GENOMIC DNA]</scope>
    <source>
        <strain evidence="1">MLS10</strain>
    </source>
</reference>